<organism evidence="13 14">
    <name type="scientific">Carpediemonas membranifera</name>
    <dbReference type="NCBI Taxonomy" id="201153"/>
    <lineage>
        <taxon>Eukaryota</taxon>
        <taxon>Metamonada</taxon>
        <taxon>Carpediemonas-like organisms</taxon>
        <taxon>Carpediemonas</taxon>
    </lineage>
</organism>
<feature type="transmembrane region" description="Helical" evidence="11">
    <location>
        <begin position="178"/>
        <end position="201"/>
    </location>
</feature>
<gene>
    <name evidence="13" type="ORF">J8273_2827</name>
</gene>
<dbReference type="Proteomes" id="UP000717585">
    <property type="component" value="Unassembled WGS sequence"/>
</dbReference>
<keyword evidence="7 11" id="KW-1133">Transmembrane helix</keyword>
<comment type="caution">
    <text evidence="13">The sequence shown here is derived from an EMBL/GenBank/DDBJ whole genome shotgun (WGS) entry which is preliminary data.</text>
</comment>
<evidence type="ECO:0000256" key="3">
    <source>
        <dbReference type="ARBA" id="ARBA00022670"/>
    </source>
</evidence>
<dbReference type="EMBL" id="JAHDYR010000009">
    <property type="protein sequence ID" value="KAG9395629.1"/>
    <property type="molecule type" value="Genomic_DNA"/>
</dbReference>
<feature type="transmembrane region" description="Helical" evidence="11">
    <location>
        <begin position="147"/>
        <end position="166"/>
    </location>
</feature>
<sequence>MHLTELVLPILWVTCFITPLYFTRVSRVGDPYVPKVARHRIVLAGLGVVISLTIQAILQHYTGDNIVYSLHLAFNPRAIIVTAAVILIAYLPSIITTLTAGQHFSLSISAIPTAPGLRVVLFAPVFEEIVYRAQCIGPYIIAGETPWGAIVYASAVFAVSHAHHVVNLRLRGFPWSHCVSVAAFTAAYTGLFGLFTTMVLVKTQSTLACIVAHSLCNYLGLPDLSVFRGWWVLGQLVAVAVSTYLCVHVM</sequence>
<dbReference type="InterPro" id="IPR003675">
    <property type="entry name" value="Rce1/LyrA-like_dom"/>
</dbReference>
<evidence type="ECO:0000313" key="13">
    <source>
        <dbReference type="EMBL" id="KAG9395629.1"/>
    </source>
</evidence>
<evidence type="ECO:0000256" key="5">
    <source>
        <dbReference type="ARBA" id="ARBA00022801"/>
    </source>
</evidence>
<reference evidence="13" key="1">
    <citation type="submission" date="2021-05" db="EMBL/GenBank/DDBJ databases">
        <title>A free-living protist that lacks canonical eukaryotic 1 DNA replication and segregation systems.</title>
        <authorList>
            <person name="Salas-Leiva D.E."/>
            <person name="Tromer E.C."/>
            <person name="Curtis B.A."/>
            <person name="Jerlstrom-Hultqvist J."/>
            <person name="Kolisko M."/>
            <person name="Yi Z."/>
            <person name="Salas-Leiva J.S."/>
            <person name="Gallot-Lavallee L."/>
            <person name="Kops G.J.P.L."/>
            <person name="Archibald J.M."/>
            <person name="Simpson A.G.B."/>
            <person name="Roger A.J."/>
        </authorList>
    </citation>
    <scope>NUCLEOTIDE SEQUENCE</scope>
    <source>
        <strain evidence="13">BICM</strain>
    </source>
</reference>
<evidence type="ECO:0000256" key="7">
    <source>
        <dbReference type="ARBA" id="ARBA00022989"/>
    </source>
</evidence>
<dbReference type="PANTHER" id="PTHR13046">
    <property type="entry name" value="PROTEASE U48 CAAX PRENYL PROTEASE RCE1"/>
    <property type="match status" value="1"/>
</dbReference>
<dbReference type="GO" id="GO:0005789">
    <property type="term" value="C:endoplasmic reticulum membrane"/>
    <property type="evidence" value="ECO:0007669"/>
    <property type="project" value="UniProtKB-SubCell"/>
</dbReference>
<comment type="catalytic activity">
    <reaction evidence="9">
        <text>Hydrolyzes the peptide bond -P2-(S-farnesyl or geranylgeranyl)C-P1'-P2'-P3'-COOH where P1' and P2' are amino acids with aliphatic sidechains and P3' is any C-terminal residue.</text>
        <dbReference type="EC" id="3.4.26.1"/>
    </reaction>
</comment>
<dbReference type="GO" id="GO:0004222">
    <property type="term" value="F:metalloendopeptidase activity"/>
    <property type="evidence" value="ECO:0007669"/>
    <property type="project" value="InterPro"/>
</dbReference>
<keyword evidence="4 11" id="KW-0812">Transmembrane</keyword>
<dbReference type="EC" id="3.4.26.1" evidence="10"/>
<keyword evidence="6" id="KW-0256">Endoplasmic reticulum</keyword>
<comment type="similarity">
    <text evidence="2">Belongs to the peptidase U48 family.</text>
</comment>
<evidence type="ECO:0000313" key="14">
    <source>
        <dbReference type="Proteomes" id="UP000717585"/>
    </source>
</evidence>
<feature type="transmembrane region" description="Helical" evidence="11">
    <location>
        <begin position="37"/>
        <end position="58"/>
    </location>
</feature>
<feature type="domain" description="CAAX prenyl protease 2/Lysostaphin resistance protein A-like" evidence="12">
    <location>
        <begin position="115"/>
        <end position="219"/>
    </location>
</feature>
<evidence type="ECO:0000256" key="10">
    <source>
        <dbReference type="ARBA" id="ARBA00049729"/>
    </source>
</evidence>
<evidence type="ECO:0000256" key="2">
    <source>
        <dbReference type="ARBA" id="ARBA00006897"/>
    </source>
</evidence>
<keyword evidence="5" id="KW-0378">Hydrolase</keyword>
<evidence type="ECO:0000256" key="4">
    <source>
        <dbReference type="ARBA" id="ARBA00022692"/>
    </source>
</evidence>
<keyword evidence="8 11" id="KW-0472">Membrane</keyword>
<name>A0A8J6B721_9EUKA</name>
<proteinExistence type="inferred from homology"/>
<evidence type="ECO:0000256" key="11">
    <source>
        <dbReference type="SAM" id="Phobius"/>
    </source>
</evidence>
<accession>A0A8J6B721</accession>
<evidence type="ECO:0000259" key="12">
    <source>
        <dbReference type="Pfam" id="PF02517"/>
    </source>
</evidence>
<dbReference type="PANTHER" id="PTHR13046:SF0">
    <property type="entry name" value="CAAX PRENYL PROTEASE 2"/>
    <property type="match status" value="1"/>
</dbReference>
<keyword evidence="14" id="KW-1185">Reference proteome</keyword>
<dbReference type="AlphaFoldDB" id="A0A8J6B721"/>
<dbReference type="InterPro" id="IPR039731">
    <property type="entry name" value="Rce1"/>
</dbReference>
<feature type="transmembrane region" description="Helical" evidence="11">
    <location>
        <begin position="229"/>
        <end position="247"/>
    </location>
</feature>
<evidence type="ECO:0000256" key="9">
    <source>
        <dbReference type="ARBA" id="ARBA00047280"/>
    </source>
</evidence>
<dbReference type="OrthoDB" id="271604at2759"/>
<evidence type="ECO:0000256" key="8">
    <source>
        <dbReference type="ARBA" id="ARBA00023136"/>
    </source>
</evidence>
<feature type="transmembrane region" description="Helical" evidence="11">
    <location>
        <begin position="6"/>
        <end position="25"/>
    </location>
</feature>
<protein>
    <recommendedName>
        <fullName evidence="10">intramembrane prenyl-peptidase Rce1</fullName>
        <ecNumber evidence="10">3.4.26.1</ecNumber>
    </recommendedName>
</protein>
<evidence type="ECO:0000256" key="1">
    <source>
        <dbReference type="ARBA" id="ARBA00004477"/>
    </source>
</evidence>
<evidence type="ECO:0000256" key="6">
    <source>
        <dbReference type="ARBA" id="ARBA00022824"/>
    </source>
</evidence>
<comment type="subcellular location">
    <subcellularLocation>
        <location evidence="1">Endoplasmic reticulum membrane</location>
        <topology evidence="1">Multi-pass membrane protein</topology>
    </subcellularLocation>
</comment>
<dbReference type="Pfam" id="PF02517">
    <property type="entry name" value="Rce1-like"/>
    <property type="match status" value="1"/>
</dbReference>
<keyword evidence="3 13" id="KW-0645">Protease</keyword>
<feature type="transmembrane region" description="Helical" evidence="11">
    <location>
        <begin position="78"/>
        <end position="98"/>
    </location>
</feature>
<dbReference type="GO" id="GO:0071586">
    <property type="term" value="P:CAAX-box protein processing"/>
    <property type="evidence" value="ECO:0007669"/>
    <property type="project" value="InterPro"/>
</dbReference>